<reference evidence="1 2" key="1">
    <citation type="submission" date="2017-09" db="EMBL/GenBank/DDBJ databases">
        <title>Depth-based differentiation of microbial function through sediment-hosted aquifers and enrichment of novel symbionts in the deep terrestrial subsurface.</title>
        <authorList>
            <person name="Probst A.J."/>
            <person name="Ladd B."/>
            <person name="Jarett J.K."/>
            <person name="Geller-Mcgrath D.E."/>
            <person name="Sieber C.M."/>
            <person name="Emerson J.B."/>
            <person name="Anantharaman K."/>
            <person name="Thomas B.C."/>
            <person name="Malmstrom R."/>
            <person name="Stieglmeier M."/>
            <person name="Klingl A."/>
            <person name="Woyke T."/>
            <person name="Ryan C.M."/>
            <person name="Banfield J.F."/>
        </authorList>
    </citation>
    <scope>NUCLEOTIDE SEQUENCE [LARGE SCALE GENOMIC DNA]</scope>
    <source>
        <strain evidence="1">CG23_combo_of_CG06-09_8_20_14_all_48_7</strain>
    </source>
</reference>
<proteinExistence type="predicted"/>
<dbReference type="InterPro" id="IPR014942">
    <property type="entry name" value="AbiEii"/>
</dbReference>
<gene>
    <name evidence="1" type="ORF">COX46_01550</name>
</gene>
<comment type="caution">
    <text evidence="1">The sequence shown here is derived from an EMBL/GenBank/DDBJ whole genome shotgun (WGS) entry which is preliminary data.</text>
</comment>
<accession>A0A2G9YDE6</accession>
<name>A0A2G9YDE6_9BACT</name>
<dbReference type="EMBL" id="PCRF01000072">
    <property type="protein sequence ID" value="PIP16551.1"/>
    <property type="molecule type" value="Genomic_DNA"/>
</dbReference>
<evidence type="ECO:0000313" key="1">
    <source>
        <dbReference type="EMBL" id="PIP16551.1"/>
    </source>
</evidence>
<dbReference type="Gene3D" id="3.10.450.620">
    <property type="entry name" value="JHP933, nucleotidyltransferase-like core domain"/>
    <property type="match status" value="1"/>
</dbReference>
<organism evidence="1 2">
    <name type="scientific">bacterium (Candidatus Ratteibacteria) CG23_combo_of_CG06-09_8_20_14_all_48_7</name>
    <dbReference type="NCBI Taxonomy" id="2014292"/>
    <lineage>
        <taxon>Bacteria</taxon>
        <taxon>Candidatus Ratteibacteria</taxon>
    </lineage>
</organism>
<evidence type="ECO:0000313" key="2">
    <source>
        <dbReference type="Proteomes" id="UP000230392"/>
    </source>
</evidence>
<protein>
    <recommendedName>
        <fullName evidence="3">Nucleotidyl transferase AbiEii/AbiGii toxin family protein</fullName>
    </recommendedName>
</protein>
<dbReference type="Pfam" id="PF08843">
    <property type="entry name" value="AbiEii"/>
    <property type="match status" value="1"/>
</dbReference>
<evidence type="ECO:0008006" key="3">
    <source>
        <dbReference type="Google" id="ProtNLM"/>
    </source>
</evidence>
<dbReference type="AlphaFoldDB" id="A0A2G9YDE6"/>
<sequence length="243" mass="27801">MFGRKVLDILSKLQKETLLLFSRLPDQDAFYLTGGTALSAFFLRHRKSKDLDFFTNIEEVIPAFSQKMEVSLKKAGLKTERLRSLHSFAEIVVTSSDDSTIIHLGWDSPFRFEQPFISEEIPGLKIDSLVDIATNKILALFGRAALRDFIDIYFLLKEPFTKEELLEKASQKDAGFDLYWFGVALERINSFSDDNPDAHLLIRPCTMKELKDFFGIWKKEITKGIIERNKNGMGGVKDNGQEH</sequence>
<dbReference type="Proteomes" id="UP000230392">
    <property type="component" value="Unassembled WGS sequence"/>
</dbReference>